<accession>A0A9W3DKB3</accession>
<name>A0A9W3DKB3_RAPSA</name>
<dbReference type="AlphaFoldDB" id="A0A9W3DKB3"/>
<sequence>MSTNKSVTLLNNLKPRLTKSRVQVKLIHSWKQTPPYANDQTLEMVFADETGVKIHASCSRSHMFRTERNLRIGEWAVIENFKVSGVGKGKFRPTNNQYKMTITGVSVYSKSDHQDDSIFLTLADYENILKGLQDVNILIDIIGQPYDISDVQIIQIKGEDRKRVQFRMRDLSGNDLAFCLWGSYAEQVENAVLESNEVWLLRFAKINTFRGEIQITNAFDASILDLNPTVAEAVEMRKRLEDNPLPLALANKKDEKREIINIVDDWNDIGITMISELANDTELEKTKIICSVKAIDTDWNWFFFGCKRCWNGTTRITGKGNKTDKPLFHCPKCHCNVTNVEPRFKLHMIAEDDTGTCKLMMLESVAKSIVGCAAVDLWDGSYEEVLSIKENTQLSSDCSTPLSKRKDDDANLPEMNSTSKKICLIQIKLEKTKTD</sequence>
<reference evidence="2" key="1">
    <citation type="journal article" date="2019" name="Database">
        <title>The radish genome database (RadishGD): an integrated information resource for radish genomics.</title>
        <authorList>
            <person name="Yu H.J."/>
            <person name="Baek S."/>
            <person name="Lee Y.J."/>
            <person name="Cho A."/>
            <person name="Mun J.H."/>
        </authorList>
    </citation>
    <scope>NUCLEOTIDE SEQUENCE [LARGE SCALE GENOMIC DNA]</scope>
    <source>
        <strain evidence="2">cv. WK10039</strain>
    </source>
</reference>
<dbReference type="SUPFAM" id="SSF50249">
    <property type="entry name" value="Nucleic acid-binding proteins"/>
    <property type="match status" value="3"/>
</dbReference>
<gene>
    <name evidence="3" type="primary">LOC108828961</name>
</gene>
<dbReference type="Proteomes" id="UP000504610">
    <property type="component" value="Chromosome 4"/>
</dbReference>
<dbReference type="Pfam" id="PF02721">
    <property type="entry name" value="DUF223"/>
    <property type="match status" value="1"/>
</dbReference>
<dbReference type="PANTHER" id="PTHR47165">
    <property type="entry name" value="OS03G0429900 PROTEIN"/>
    <property type="match status" value="1"/>
</dbReference>
<keyword evidence="2" id="KW-1185">Reference proteome</keyword>
<reference evidence="3" key="2">
    <citation type="submission" date="2025-08" db="UniProtKB">
        <authorList>
            <consortium name="RefSeq"/>
        </authorList>
    </citation>
    <scope>IDENTIFICATION</scope>
    <source>
        <tissue evidence="3">Leaf</tissue>
    </source>
</reference>
<evidence type="ECO:0000313" key="2">
    <source>
        <dbReference type="Proteomes" id="UP000504610"/>
    </source>
</evidence>
<dbReference type="Gene3D" id="2.40.50.140">
    <property type="entry name" value="Nucleic acid-binding proteins"/>
    <property type="match status" value="3"/>
</dbReference>
<dbReference type="OrthoDB" id="1099006at2759"/>
<protein>
    <submittedName>
        <fullName evidence="3">Replication protein A 70 kDa DNA-binding subunit C-like</fullName>
    </submittedName>
</protein>
<organism evidence="2 3">
    <name type="scientific">Raphanus sativus</name>
    <name type="common">Radish</name>
    <name type="synonym">Raphanus raphanistrum var. sativus</name>
    <dbReference type="NCBI Taxonomy" id="3726"/>
    <lineage>
        <taxon>Eukaryota</taxon>
        <taxon>Viridiplantae</taxon>
        <taxon>Streptophyta</taxon>
        <taxon>Embryophyta</taxon>
        <taxon>Tracheophyta</taxon>
        <taxon>Spermatophyta</taxon>
        <taxon>Magnoliopsida</taxon>
        <taxon>eudicotyledons</taxon>
        <taxon>Gunneridae</taxon>
        <taxon>Pentapetalae</taxon>
        <taxon>rosids</taxon>
        <taxon>malvids</taxon>
        <taxon>Brassicales</taxon>
        <taxon>Brassicaceae</taxon>
        <taxon>Brassiceae</taxon>
        <taxon>Raphanus</taxon>
    </lineage>
</organism>
<dbReference type="GeneID" id="108828961"/>
<dbReference type="InterPro" id="IPR003871">
    <property type="entry name" value="RFA1B/D_OB_1st"/>
</dbReference>
<dbReference type="InterPro" id="IPR012340">
    <property type="entry name" value="NA-bd_OB-fold"/>
</dbReference>
<proteinExistence type="predicted"/>
<dbReference type="RefSeq" id="XP_056864138.1">
    <property type="nucleotide sequence ID" value="XM_057008158.1"/>
</dbReference>
<evidence type="ECO:0000313" key="3">
    <source>
        <dbReference type="RefSeq" id="XP_056864138.1"/>
    </source>
</evidence>
<dbReference type="CDD" id="cd04480">
    <property type="entry name" value="RPA1_DBD_A_like"/>
    <property type="match status" value="1"/>
</dbReference>
<feature type="domain" description="Replication protein A 70 kDa DNA-binding subunit B/D first OB fold" evidence="1">
    <location>
        <begin position="8"/>
        <end position="102"/>
    </location>
</feature>
<evidence type="ECO:0000259" key="1">
    <source>
        <dbReference type="Pfam" id="PF02721"/>
    </source>
</evidence>
<dbReference type="KEGG" id="rsz:108828961"/>
<dbReference type="PANTHER" id="PTHR47165:SF4">
    <property type="entry name" value="OS03G0429900 PROTEIN"/>
    <property type="match status" value="1"/>
</dbReference>
<dbReference type="CDD" id="cd04481">
    <property type="entry name" value="RPA1_DBD_B_like"/>
    <property type="match status" value="1"/>
</dbReference>